<comment type="caution">
    <text evidence="2">The sequence shown here is derived from an EMBL/GenBank/DDBJ whole genome shotgun (WGS) entry which is preliminary data.</text>
</comment>
<name>A0A364LFE1_9GAMM</name>
<dbReference type="InterPro" id="IPR025669">
    <property type="entry name" value="AAA_dom"/>
</dbReference>
<dbReference type="InterPro" id="IPR027417">
    <property type="entry name" value="P-loop_NTPase"/>
</dbReference>
<accession>A0A364LFE1</accession>
<evidence type="ECO:0000313" key="3">
    <source>
        <dbReference type="Proteomes" id="UP000249458"/>
    </source>
</evidence>
<proteinExistence type="predicted"/>
<organism evidence="2 3">
    <name type="scientific">Legionella quinlivanii</name>
    <dbReference type="NCBI Taxonomy" id="45073"/>
    <lineage>
        <taxon>Bacteria</taxon>
        <taxon>Pseudomonadati</taxon>
        <taxon>Pseudomonadota</taxon>
        <taxon>Gammaproteobacteria</taxon>
        <taxon>Legionellales</taxon>
        <taxon>Legionellaceae</taxon>
        <taxon>Legionella</taxon>
    </lineage>
</organism>
<dbReference type="EMBL" id="MVJN01000015">
    <property type="protein sequence ID" value="RAP34645.1"/>
    <property type="molecule type" value="Genomic_DNA"/>
</dbReference>
<sequence length="349" mass="39260">MKNKSYVIWNNKGGVGKSTITFHIASVFAEKNPDKDVIVVDMCPQANCSTMLLGGGRKGEIVLQELIALDTPRTVVGYITDVIVGQKQNTADYLIKVSDKNPTLPSNIFLMSGDGNLELISPLLSRRAEAEPISEKDKPWKAIHSIMKNLTVERINNDRPVTYFVDTNPSFSIYTQMAVASGDFLLVPINADDSSIFAISGLFNLIYGSKKKHPVYDKYTFVTRVNDNDLERPKIHLLLGNRFTQKKGAAHAFKALSNEATKKMYDEYLENKKWFRESQTDITTQVDFENEFTIELRDFNSAGVVASNSGIPLSKMDNHTYEVYGEKIQVAKEQREKCKETIENLVARL</sequence>
<evidence type="ECO:0000259" key="1">
    <source>
        <dbReference type="Pfam" id="PF13614"/>
    </source>
</evidence>
<evidence type="ECO:0000313" key="2">
    <source>
        <dbReference type="EMBL" id="RAP34645.1"/>
    </source>
</evidence>
<reference evidence="2 3" key="1">
    <citation type="submission" date="2017-02" db="EMBL/GenBank/DDBJ databases">
        <title>Legionella quilivanii strain from human: case report and whole genome sequencing analysis.</title>
        <authorList>
            <person name="Lalancette C."/>
            <person name="Leduc J.-M."/>
            <person name="Levesque S."/>
            <person name="Fournier E."/>
            <person name="Saoud J."/>
            <person name="Faucher S.P."/>
            <person name="Bernard K."/>
            <person name="Martineau C."/>
            <person name="Longtin J."/>
        </authorList>
    </citation>
    <scope>NUCLEOTIDE SEQUENCE [LARGE SCALE GENOMIC DNA]</scope>
    <source>
        <strain evidence="2 3">ID143958</strain>
    </source>
</reference>
<dbReference type="CDD" id="cd02042">
    <property type="entry name" value="ParAB_family"/>
    <property type="match status" value="1"/>
</dbReference>
<dbReference type="Gene3D" id="3.40.50.300">
    <property type="entry name" value="P-loop containing nucleotide triphosphate hydrolases"/>
    <property type="match status" value="1"/>
</dbReference>
<dbReference type="RefSeq" id="WP_112220748.1">
    <property type="nucleotide sequence ID" value="NZ_MVJN01000015.1"/>
</dbReference>
<dbReference type="AlphaFoldDB" id="A0A364LFE1"/>
<protein>
    <submittedName>
        <fullName evidence="2">ATPase</fullName>
    </submittedName>
</protein>
<dbReference type="SUPFAM" id="SSF52540">
    <property type="entry name" value="P-loop containing nucleoside triphosphate hydrolases"/>
    <property type="match status" value="1"/>
</dbReference>
<dbReference type="InterPro" id="IPR050678">
    <property type="entry name" value="DNA_Partitioning_ATPase"/>
</dbReference>
<dbReference type="PANTHER" id="PTHR13696:SF99">
    <property type="entry name" value="COBYRINIC ACID AC-DIAMIDE SYNTHASE"/>
    <property type="match status" value="1"/>
</dbReference>
<gene>
    <name evidence="2" type="ORF">B1207_15305</name>
</gene>
<dbReference type="Pfam" id="PF13614">
    <property type="entry name" value="AAA_31"/>
    <property type="match status" value="1"/>
</dbReference>
<feature type="domain" description="AAA" evidence="1">
    <location>
        <begin position="7"/>
        <end position="206"/>
    </location>
</feature>
<dbReference type="PANTHER" id="PTHR13696">
    <property type="entry name" value="P-LOOP CONTAINING NUCLEOSIDE TRIPHOSPHATE HYDROLASE"/>
    <property type="match status" value="1"/>
</dbReference>
<dbReference type="Proteomes" id="UP000249458">
    <property type="component" value="Unassembled WGS sequence"/>
</dbReference>